<name>A0AC60Q3Y5_IXOPE</name>
<gene>
    <name evidence="1" type="ORF">HPB47_024582</name>
</gene>
<dbReference type="Proteomes" id="UP000805193">
    <property type="component" value="Unassembled WGS sequence"/>
</dbReference>
<dbReference type="EMBL" id="JABSTQ010009524">
    <property type="protein sequence ID" value="KAG0428422.1"/>
    <property type="molecule type" value="Genomic_DNA"/>
</dbReference>
<organism evidence="1 2">
    <name type="scientific">Ixodes persulcatus</name>
    <name type="common">Taiga tick</name>
    <dbReference type="NCBI Taxonomy" id="34615"/>
    <lineage>
        <taxon>Eukaryota</taxon>
        <taxon>Metazoa</taxon>
        <taxon>Ecdysozoa</taxon>
        <taxon>Arthropoda</taxon>
        <taxon>Chelicerata</taxon>
        <taxon>Arachnida</taxon>
        <taxon>Acari</taxon>
        <taxon>Parasitiformes</taxon>
        <taxon>Ixodida</taxon>
        <taxon>Ixodoidea</taxon>
        <taxon>Ixodidae</taxon>
        <taxon>Ixodinae</taxon>
        <taxon>Ixodes</taxon>
    </lineage>
</organism>
<comment type="caution">
    <text evidence="1">The sequence shown here is derived from an EMBL/GenBank/DDBJ whole genome shotgun (WGS) entry which is preliminary data.</text>
</comment>
<protein>
    <submittedName>
        <fullName evidence="1">Uncharacterized protein</fullName>
    </submittedName>
</protein>
<evidence type="ECO:0000313" key="2">
    <source>
        <dbReference type="Proteomes" id="UP000805193"/>
    </source>
</evidence>
<evidence type="ECO:0000313" key="1">
    <source>
        <dbReference type="EMBL" id="KAG0428422.1"/>
    </source>
</evidence>
<reference evidence="1 2" key="1">
    <citation type="journal article" date="2020" name="Cell">
        <title>Large-Scale Comparative Analyses of Tick Genomes Elucidate Their Genetic Diversity and Vector Capacities.</title>
        <authorList>
            <consortium name="Tick Genome and Microbiome Consortium (TIGMIC)"/>
            <person name="Jia N."/>
            <person name="Wang J."/>
            <person name="Shi W."/>
            <person name="Du L."/>
            <person name="Sun Y."/>
            <person name="Zhan W."/>
            <person name="Jiang J.F."/>
            <person name="Wang Q."/>
            <person name="Zhang B."/>
            <person name="Ji P."/>
            <person name="Bell-Sakyi L."/>
            <person name="Cui X.M."/>
            <person name="Yuan T.T."/>
            <person name="Jiang B.G."/>
            <person name="Yang W.F."/>
            <person name="Lam T.T."/>
            <person name="Chang Q.C."/>
            <person name="Ding S.J."/>
            <person name="Wang X.J."/>
            <person name="Zhu J.G."/>
            <person name="Ruan X.D."/>
            <person name="Zhao L."/>
            <person name="Wei J.T."/>
            <person name="Ye R.Z."/>
            <person name="Que T.C."/>
            <person name="Du C.H."/>
            <person name="Zhou Y.H."/>
            <person name="Cheng J.X."/>
            <person name="Dai P.F."/>
            <person name="Guo W.B."/>
            <person name="Han X.H."/>
            <person name="Huang E.J."/>
            <person name="Li L.F."/>
            <person name="Wei W."/>
            <person name="Gao Y.C."/>
            <person name="Liu J.Z."/>
            <person name="Shao H.Z."/>
            <person name="Wang X."/>
            <person name="Wang C.C."/>
            <person name="Yang T.C."/>
            <person name="Huo Q.B."/>
            <person name="Li W."/>
            <person name="Chen H.Y."/>
            <person name="Chen S.E."/>
            <person name="Zhou L.G."/>
            <person name="Ni X.B."/>
            <person name="Tian J.H."/>
            <person name="Sheng Y."/>
            <person name="Liu T."/>
            <person name="Pan Y.S."/>
            <person name="Xia L.Y."/>
            <person name="Li J."/>
            <person name="Zhao F."/>
            <person name="Cao W.C."/>
        </authorList>
    </citation>
    <scope>NUCLEOTIDE SEQUENCE [LARGE SCALE GENOMIC DNA]</scope>
    <source>
        <strain evidence="1">Iper-2018</strain>
    </source>
</reference>
<accession>A0AC60Q3Y5</accession>
<sequence>MHGRVSRDGATDQLDVLSLRSKAEPSASPASALATRRHDRPDEISRCNSLHLEESPPATEFEAPRGSQGLPTSTGDGCKCRYSGNQLNGRRKPYPAGRGF</sequence>
<keyword evidence="2" id="KW-1185">Reference proteome</keyword>
<proteinExistence type="predicted"/>